<organism evidence="3 4">
    <name type="scientific">Deinococcus roseus</name>
    <dbReference type="NCBI Taxonomy" id="392414"/>
    <lineage>
        <taxon>Bacteria</taxon>
        <taxon>Thermotogati</taxon>
        <taxon>Deinococcota</taxon>
        <taxon>Deinococci</taxon>
        <taxon>Deinococcales</taxon>
        <taxon>Deinococcaceae</taxon>
        <taxon>Deinococcus</taxon>
    </lineage>
</organism>
<dbReference type="PIRSF" id="PIRSF030042">
    <property type="entry name" value="UCP030042"/>
    <property type="match status" value="1"/>
</dbReference>
<gene>
    <name evidence="3" type="ORF">GCM10008938_27690</name>
</gene>
<keyword evidence="1" id="KW-1133">Transmembrane helix</keyword>
<accession>A0ABQ2D0Y8</accession>
<evidence type="ECO:0000313" key="4">
    <source>
        <dbReference type="Proteomes" id="UP000632222"/>
    </source>
</evidence>
<dbReference type="Pfam" id="PF14340">
    <property type="entry name" value="DUF4395"/>
    <property type="match status" value="1"/>
</dbReference>
<feature type="transmembrane region" description="Helical" evidence="1">
    <location>
        <begin position="103"/>
        <end position="126"/>
    </location>
</feature>
<evidence type="ECO:0000313" key="3">
    <source>
        <dbReference type="EMBL" id="GGJ40128.1"/>
    </source>
</evidence>
<keyword evidence="1" id="KW-0472">Membrane</keyword>
<keyword evidence="4" id="KW-1185">Reference proteome</keyword>
<dbReference type="Proteomes" id="UP000632222">
    <property type="component" value="Unassembled WGS sequence"/>
</dbReference>
<feature type="transmembrane region" description="Helical" evidence="1">
    <location>
        <begin position="15"/>
        <end position="43"/>
    </location>
</feature>
<evidence type="ECO:0000256" key="1">
    <source>
        <dbReference type="SAM" id="Phobius"/>
    </source>
</evidence>
<evidence type="ECO:0000259" key="2">
    <source>
        <dbReference type="Pfam" id="PF14340"/>
    </source>
</evidence>
<sequence length="137" mass="15028">MDHRPSLEHFQQSNMIALTLIALVIQVPVLLFCLAFSILLGAVQPAHSPFRWLYSKLTGIQIPAPEHFDASQFAQLLGGAFLLASSLALFSQNVVLAASLSGIVIVLALVNLTTGFCLGCQIYLHLKLNQYRQSKQH</sequence>
<feature type="domain" description="DUF4395" evidence="2">
    <location>
        <begin position="10"/>
        <end position="127"/>
    </location>
</feature>
<dbReference type="InterPro" id="IPR016942">
    <property type="entry name" value="UCP030042"/>
</dbReference>
<protein>
    <recommendedName>
        <fullName evidence="2">DUF4395 domain-containing protein</fullName>
    </recommendedName>
</protein>
<proteinExistence type="predicted"/>
<dbReference type="RefSeq" id="WP_189003296.1">
    <property type="nucleotide sequence ID" value="NZ_BMOD01000010.1"/>
</dbReference>
<reference evidence="4" key="1">
    <citation type="journal article" date="2019" name="Int. J. Syst. Evol. Microbiol.">
        <title>The Global Catalogue of Microorganisms (GCM) 10K type strain sequencing project: providing services to taxonomists for standard genome sequencing and annotation.</title>
        <authorList>
            <consortium name="The Broad Institute Genomics Platform"/>
            <consortium name="The Broad Institute Genome Sequencing Center for Infectious Disease"/>
            <person name="Wu L."/>
            <person name="Ma J."/>
        </authorList>
    </citation>
    <scope>NUCLEOTIDE SEQUENCE [LARGE SCALE GENOMIC DNA]</scope>
    <source>
        <strain evidence="4">JCM 14370</strain>
    </source>
</reference>
<dbReference type="EMBL" id="BMOD01000010">
    <property type="protein sequence ID" value="GGJ40128.1"/>
    <property type="molecule type" value="Genomic_DNA"/>
</dbReference>
<name>A0ABQ2D0Y8_9DEIO</name>
<keyword evidence="1" id="KW-0812">Transmembrane</keyword>
<feature type="transmembrane region" description="Helical" evidence="1">
    <location>
        <begin position="73"/>
        <end position="91"/>
    </location>
</feature>
<comment type="caution">
    <text evidence="3">The sequence shown here is derived from an EMBL/GenBank/DDBJ whole genome shotgun (WGS) entry which is preliminary data.</text>
</comment>
<dbReference type="InterPro" id="IPR025508">
    <property type="entry name" value="DUF4395"/>
</dbReference>